<organism evidence="3 4">
    <name type="scientific">Orientia tsutsugamushi str. Gilliam</name>
    <dbReference type="NCBI Taxonomy" id="1359184"/>
    <lineage>
        <taxon>Bacteria</taxon>
        <taxon>Pseudomonadati</taxon>
        <taxon>Pseudomonadota</taxon>
        <taxon>Alphaproteobacteria</taxon>
        <taxon>Rickettsiales</taxon>
        <taxon>Rickettsiaceae</taxon>
        <taxon>Rickettsieae</taxon>
        <taxon>Orientia</taxon>
    </lineage>
</organism>
<feature type="domain" description="TraD coupling protein N-terminal" evidence="2">
    <location>
        <begin position="29"/>
        <end position="57"/>
    </location>
</feature>
<dbReference type="RefSeq" id="WP_231966325.1">
    <property type="nucleotide sequence ID" value="NZ_LS398551.1"/>
</dbReference>
<feature type="transmembrane region" description="Helical" evidence="1">
    <location>
        <begin position="30"/>
        <end position="47"/>
    </location>
</feature>
<dbReference type="AlphaFoldDB" id="A0A2U3R2U0"/>
<name>A0A2U3R2U0_ORITS</name>
<evidence type="ECO:0000259" key="2">
    <source>
        <dbReference type="Pfam" id="PF12615"/>
    </source>
</evidence>
<keyword evidence="4" id="KW-1185">Reference proteome</keyword>
<proteinExistence type="predicted"/>
<evidence type="ECO:0000313" key="4">
    <source>
        <dbReference type="Proteomes" id="UP000244959"/>
    </source>
</evidence>
<protein>
    <submittedName>
        <fullName evidence="3">Conjugal transfer protein</fullName>
    </submittedName>
</protein>
<accession>A0A2U3R2U0</accession>
<dbReference type="EMBL" id="LS398551">
    <property type="protein sequence ID" value="SPR07544.1"/>
    <property type="molecule type" value="Genomic_DNA"/>
</dbReference>
<gene>
    <name evidence="3" type="primary">TrbL</name>
    <name evidence="3" type="synonym">VirB6|trbG</name>
    <name evidence="3" type="synonym">virB9</name>
    <name evidence="3" type="ORF">GILLIAM_01487</name>
</gene>
<sequence length="82" mass="9396">MNFQNQGNFTRGSQLFAHKLRMFGQGSTNVFIIGLGLSIFWIICRLYQKVCLSSLYYSNNIGNRYNQINFITCSTAMLISLN</sequence>
<keyword evidence="1" id="KW-0812">Transmembrane</keyword>
<dbReference type="Pfam" id="PF12615">
    <property type="entry name" value="TraD_N"/>
    <property type="match status" value="1"/>
</dbReference>
<evidence type="ECO:0000256" key="1">
    <source>
        <dbReference type="SAM" id="Phobius"/>
    </source>
</evidence>
<dbReference type="Proteomes" id="UP000244959">
    <property type="component" value="Chromosome I"/>
</dbReference>
<keyword evidence="1" id="KW-1133">Transmembrane helix</keyword>
<reference evidence="4" key="1">
    <citation type="submission" date="2018-03" db="EMBL/GenBank/DDBJ databases">
        <authorList>
            <person name="Batty M. E."/>
            <person name="Batty M E."/>
        </authorList>
    </citation>
    <scope>NUCLEOTIDE SEQUENCE [LARGE SCALE GENOMIC DNA]</scope>
    <source>
        <strain evidence="4">Gilliam</strain>
    </source>
</reference>
<evidence type="ECO:0000313" key="3">
    <source>
        <dbReference type="EMBL" id="SPR07544.1"/>
    </source>
</evidence>
<dbReference type="InterPro" id="IPR022585">
    <property type="entry name" value="TraD_N"/>
</dbReference>
<keyword evidence="1" id="KW-0472">Membrane</keyword>